<organism evidence="2 3">
    <name type="scientific">Lysinibacter cavernae</name>
    <dbReference type="NCBI Taxonomy" id="1640652"/>
    <lineage>
        <taxon>Bacteria</taxon>
        <taxon>Bacillati</taxon>
        <taxon>Actinomycetota</taxon>
        <taxon>Actinomycetes</taxon>
        <taxon>Micrococcales</taxon>
        <taxon>Microbacteriaceae</taxon>
        <taxon>Lysinibacter</taxon>
    </lineage>
</organism>
<sequence length="462" mass="46696">MGASALERCRVVVAHGKVRSDISIPSNVPLGDTLNFLGIVPAGAIVLLPNGSQADLSLAPENGSSGGVADGTLLTIVTGNGAETLRRAAHPLVGSRATHGRAVWLFVAVLAGLTVTTAWLNTANDHGSIIPATVLSFVAAAFGIAACIAAISSTRSPVGTVSVSALTVPPLLAFCAGFVAIPPSFTESLHLAMFCGLLGATVAAAAVHLLRAQPLRASSTGLVLTTLAIMAGLWGITLQLGIPQTFAAALVAGFAPLALRILPSLCLDVDDGQLVEYDQFMGAKWTVRGATPAASSSVTEGDVAQMLNNARSQLATGTVLFSVLPVALIPVVLTSVVDAPIERIGSIVLVVCIIASFALTPRRASAPLQRWVPRAAAAALLAQLAALGFLSLSDSGKMMATFLTLGIGLGMVAAVVPVSKGVRSLGLSRFADAVESLATALALPAACAAASLVEIVRGMVSS</sequence>
<feature type="transmembrane region" description="Helical" evidence="1">
    <location>
        <begin position="371"/>
        <end position="392"/>
    </location>
</feature>
<proteinExistence type="predicted"/>
<accession>A0A7X5TU41</accession>
<keyword evidence="3" id="KW-1185">Reference proteome</keyword>
<gene>
    <name evidence="2" type="ORF">FHX76_001846</name>
</gene>
<dbReference type="RefSeq" id="WP_167150021.1">
    <property type="nucleotide sequence ID" value="NZ_JAAMOX010000001.1"/>
</dbReference>
<reference evidence="2 3" key="1">
    <citation type="submission" date="2020-02" db="EMBL/GenBank/DDBJ databases">
        <title>Sequencing the genomes of 1000 actinobacteria strains.</title>
        <authorList>
            <person name="Klenk H.-P."/>
        </authorList>
    </citation>
    <scope>NUCLEOTIDE SEQUENCE [LARGE SCALE GENOMIC DNA]</scope>
    <source>
        <strain evidence="2 3">DSM 27960</strain>
    </source>
</reference>
<feature type="transmembrane region" description="Helical" evidence="1">
    <location>
        <begin position="163"/>
        <end position="185"/>
    </location>
</feature>
<keyword evidence="1" id="KW-0812">Transmembrane</keyword>
<feature type="transmembrane region" description="Helical" evidence="1">
    <location>
        <begin position="222"/>
        <end position="240"/>
    </location>
</feature>
<dbReference type="EMBL" id="JAAMOX010000001">
    <property type="protein sequence ID" value="NIH53978.1"/>
    <property type="molecule type" value="Genomic_DNA"/>
</dbReference>
<feature type="transmembrane region" description="Helical" evidence="1">
    <location>
        <begin position="191"/>
        <end position="210"/>
    </location>
</feature>
<feature type="transmembrane region" description="Helical" evidence="1">
    <location>
        <begin position="430"/>
        <end position="453"/>
    </location>
</feature>
<comment type="caution">
    <text evidence="2">The sequence shown here is derived from an EMBL/GenBank/DDBJ whole genome shotgun (WGS) entry which is preliminary data.</text>
</comment>
<feature type="transmembrane region" description="Helical" evidence="1">
    <location>
        <begin position="128"/>
        <end position="151"/>
    </location>
</feature>
<dbReference type="Proteomes" id="UP000541033">
    <property type="component" value="Unassembled WGS sequence"/>
</dbReference>
<dbReference type="AlphaFoldDB" id="A0A7X5TU41"/>
<evidence type="ECO:0000313" key="3">
    <source>
        <dbReference type="Proteomes" id="UP000541033"/>
    </source>
</evidence>
<feature type="transmembrane region" description="Helical" evidence="1">
    <location>
        <begin position="102"/>
        <end position="122"/>
    </location>
</feature>
<name>A0A7X5TU41_9MICO</name>
<protein>
    <recommendedName>
        <fullName evidence="4">Type VII secretion integral membrane protein EccD</fullName>
    </recommendedName>
</protein>
<evidence type="ECO:0008006" key="4">
    <source>
        <dbReference type="Google" id="ProtNLM"/>
    </source>
</evidence>
<evidence type="ECO:0000256" key="1">
    <source>
        <dbReference type="SAM" id="Phobius"/>
    </source>
</evidence>
<feature type="transmembrane region" description="Helical" evidence="1">
    <location>
        <begin position="314"/>
        <end position="337"/>
    </location>
</feature>
<feature type="transmembrane region" description="Helical" evidence="1">
    <location>
        <begin position="343"/>
        <end position="359"/>
    </location>
</feature>
<keyword evidence="1" id="KW-1133">Transmembrane helix</keyword>
<evidence type="ECO:0000313" key="2">
    <source>
        <dbReference type="EMBL" id="NIH53978.1"/>
    </source>
</evidence>
<feature type="transmembrane region" description="Helical" evidence="1">
    <location>
        <begin position="398"/>
        <end position="418"/>
    </location>
</feature>
<keyword evidence="1" id="KW-0472">Membrane</keyword>